<evidence type="ECO:0000259" key="6">
    <source>
        <dbReference type="Pfam" id="PF25967"/>
    </source>
</evidence>
<dbReference type="InterPro" id="IPR058624">
    <property type="entry name" value="MdtA-like_HH"/>
</dbReference>
<organism evidence="7 8">
    <name type="scientific">Anseongella ginsenosidimutans</name>
    <dbReference type="NCBI Taxonomy" id="496056"/>
    <lineage>
        <taxon>Bacteria</taxon>
        <taxon>Pseudomonadati</taxon>
        <taxon>Bacteroidota</taxon>
        <taxon>Sphingobacteriia</taxon>
        <taxon>Sphingobacteriales</taxon>
        <taxon>Sphingobacteriaceae</taxon>
        <taxon>Anseongella</taxon>
    </lineage>
</organism>
<evidence type="ECO:0000256" key="1">
    <source>
        <dbReference type="ARBA" id="ARBA00022448"/>
    </source>
</evidence>
<evidence type="ECO:0000313" key="7">
    <source>
        <dbReference type="EMBL" id="TCS86575.1"/>
    </source>
</evidence>
<reference evidence="7 8" key="1">
    <citation type="submission" date="2019-03" db="EMBL/GenBank/DDBJ databases">
        <title>Genomic Encyclopedia of Type Strains, Phase IV (KMG-IV): sequencing the most valuable type-strain genomes for metagenomic binning, comparative biology and taxonomic classification.</title>
        <authorList>
            <person name="Goeker M."/>
        </authorList>
    </citation>
    <scope>NUCLEOTIDE SEQUENCE [LARGE SCALE GENOMIC DNA]</scope>
    <source>
        <strain evidence="7 8">DSM 21100</strain>
    </source>
</reference>
<feature type="domain" description="Multidrug resistance protein MdtA-like barrel-sandwich hybrid" evidence="5">
    <location>
        <begin position="71"/>
        <end position="230"/>
    </location>
</feature>
<dbReference type="AlphaFoldDB" id="A0A4R3KSA5"/>
<dbReference type="InterPro" id="IPR058625">
    <property type="entry name" value="MdtA-like_BSH"/>
</dbReference>
<dbReference type="GO" id="GO:0015562">
    <property type="term" value="F:efflux transmembrane transporter activity"/>
    <property type="evidence" value="ECO:0007669"/>
    <property type="project" value="InterPro"/>
</dbReference>
<evidence type="ECO:0000256" key="2">
    <source>
        <dbReference type="SAM" id="Coils"/>
    </source>
</evidence>
<feature type="coiled-coil region" evidence="2">
    <location>
        <begin position="117"/>
        <end position="203"/>
    </location>
</feature>
<dbReference type="Pfam" id="PF25876">
    <property type="entry name" value="HH_MFP_RND"/>
    <property type="match status" value="1"/>
</dbReference>
<feature type="domain" description="Multidrug resistance protein MdtA-like alpha-helical hairpin" evidence="4">
    <location>
        <begin position="125"/>
        <end position="189"/>
    </location>
</feature>
<keyword evidence="1" id="KW-0813">Transport</keyword>
<evidence type="ECO:0000259" key="4">
    <source>
        <dbReference type="Pfam" id="PF25876"/>
    </source>
</evidence>
<dbReference type="SUPFAM" id="SSF111369">
    <property type="entry name" value="HlyD-like secretion proteins"/>
    <property type="match status" value="3"/>
</dbReference>
<feature type="compositionally biased region" description="Basic and acidic residues" evidence="3">
    <location>
        <begin position="364"/>
        <end position="387"/>
    </location>
</feature>
<dbReference type="InterPro" id="IPR058627">
    <property type="entry name" value="MdtA-like_C"/>
</dbReference>
<comment type="caution">
    <text evidence="7">The sequence shown here is derived from an EMBL/GenBank/DDBJ whole genome shotgun (WGS) entry which is preliminary data.</text>
</comment>
<gene>
    <name evidence="7" type="ORF">EDD80_107108</name>
</gene>
<feature type="domain" description="Multidrug resistance protein MdtA-like C-terminal permuted SH3" evidence="6">
    <location>
        <begin position="411"/>
        <end position="444"/>
    </location>
</feature>
<dbReference type="Gene3D" id="2.40.30.170">
    <property type="match status" value="1"/>
</dbReference>
<protein>
    <submittedName>
        <fullName evidence="7">HlyD family secretion protein</fullName>
    </submittedName>
</protein>
<dbReference type="PANTHER" id="PTHR30469:SF33">
    <property type="entry name" value="SLR1207 PROTEIN"/>
    <property type="match status" value="1"/>
</dbReference>
<dbReference type="Gene3D" id="2.40.420.20">
    <property type="match status" value="1"/>
</dbReference>
<dbReference type="PANTHER" id="PTHR30469">
    <property type="entry name" value="MULTIDRUG RESISTANCE PROTEIN MDTA"/>
    <property type="match status" value="1"/>
</dbReference>
<name>A0A4R3KSA5_9SPHI</name>
<sequence>MGIVWHFNMKKLKRTGYHMRRTNFFIILLTTLFAGACGNKKGTEVAVEAATGRSITETVSASGKIQPEVDVKLSPEISGEITELNVKEGDQVKKGDLLMRIRPEIYESTVNQMAAALNQARSNTATAQARLSQYEAQLAGLESAFNRTRQLHEDKVISNAEYDQAVADYEAMKAQVTAAKQEVDAARFNAAAAQARMKEANQNLDRTIIYAPVDGTVSKLNVEIGETVLGTSQMTGTELMRISNLSSMEVLVEVNENDITRISVGDTADIEVDAFLGEEFTGVVTEIASSANNVGSATDQIANIDQVTNFNVKVRILPESYQHLMQSKSTDLPSPFRPGLSASVDIQTERVAGTVSVPIQAVTIRDESGRNRNTESRPGQEEEKTTEEQEAPPADSGEEKVREVVFIHNEAEGTVSMREVVTGIQDDQFIEVKSGLEEGEKVVVAPFLAISKTLRDGSSVRIVERSELFSGEE</sequence>
<dbReference type="Proteomes" id="UP000295807">
    <property type="component" value="Unassembled WGS sequence"/>
</dbReference>
<dbReference type="GO" id="GO:1990281">
    <property type="term" value="C:efflux pump complex"/>
    <property type="evidence" value="ECO:0007669"/>
    <property type="project" value="TreeGrafter"/>
</dbReference>
<dbReference type="Gene3D" id="2.40.50.100">
    <property type="match status" value="1"/>
</dbReference>
<evidence type="ECO:0000313" key="8">
    <source>
        <dbReference type="Proteomes" id="UP000295807"/>
    </source>
</evidence>
<dbReference type="Gene3D" id="1.10.287.470">
    <property type="entry name" value="Helix hairpin bin"/>
    <property type="match status" value="1"/>
</dbReference>
<evidence type="ECO:0000259" key="5">
    <source>
        <dbReference type="Pfam" id="PF25917"/>
    </source>
</evidence>
<dbReference type="EMBL" id="SMAD01000007">
    <property type="protein sequence ID" value="TCS86575.1"/>
    <property type="molecule type" value="Genomic_DNA"/>
</dbReference>
<keyword evidence="2" id="KW-0175">Coiled coil</keyword>
<dbReference type="Pfam" id="PF25967">
    <property type="entry name" value="RND-MFP_C"/>
    <property type="match status" value="1"/>
</dbReference>
<evidence type="ECO:0000256" key="3">
    <source>
        <dbReference type="SAM" id="MobiDB-lite"/>
    </source>
</evidence>
<feature type="region of interest" description="Disordered" evidence="3">
    <location>
        <begin position="362"/>
        <end position="400"/>
    </location>
</feature>
<dbReference type="Pfam" id="PF25917">
    <property type="entry name" value="BSH_RND"/>
    <property type="match status" value="1"/>
</dbReference>
<proteinExistence type="predicted"/>
<keyword evidence="8" id="KW-1185">Reference proteome</keyword>
<accession>A0A4R3KSA5</accession>